<sequence>MTSLLSSAFVYLGAAVLIVPVSKRLGLGSVLGYLLAGILIGPIFHFVGAETHDVQHVAEFGVVMMLFLIGLELEPAMLWKLRAKLFGLGGLQVVLTILVIAALAMLLGQPWQVAVAAGCVLALSSTAIVLQTLGEKGLLGSPGGQSAFSVLLFQDIAVIPMLALLPMLALPGLTGHAESHEAATLLDGMPAWQKAALIVAVIGGIVGGAHFLTRPFFRYIARSRLREIYTATALALVVGIAALMSLIGLSPALGAFVAGVVLADSEYRHELESTLEPFKGLLLGLFFITVGAGIDFDLLFNEFGTILCLTLAVMLVKAAVLHVLGKLFRQRGLNNRLFALSLAQAGEFGFVLLSFVVQNAVMPQAVADRLLLVVALSMLFTPLLFIVYEKFPRAAAVGQDPRQADTIAEENPIIILGHGRFGQIIDGLLESCGYHTTVIDYDVETVEGLLARYGIKTYFGDASRPELLEAAGIAKAQLLVVAIDNAERATAIVEEARKRYPQLPILARAYDRRHVYALYRAGAQEIVRETFDAAMRSGRIALEMLGMDIALAQKISDFYYHRDRHSVRLMADAYDPDLPRFGNERMAMIAKADDAETEAMIAALLRGEEVDWKPEADLTAPSP</sequence>
<evidence type="ECO:0000256" key="11">
    <source>
        <dbReference type="SAM" id="Phobius"/>
    </source>
</evidence>
<comment type="similarity">
    <text evidence="2">Belongs to the monovalent cation:proton antiporter 2 (CPA2) transporter (TC 2.A.37) family.</text>
</comment>
<dbReference type="InterPro" id="IPR038770">
    <property type="entry name" value="Na+/solute_symporter_sf"/>
</dbReference>
<dbReference type="RefSeq" id="WP_418890379.1">
    <property type="nucleotide sequence ID" value="NZ_JBEUWX010000002.1"/>
</dbReference>
<feature type="transmembrane region" description="Helical" evidence="11">
    <location>
        <begin position="369"/>
        <end position="388"/>
    </location>
</feature>
<evidence type="ECO:0000256" key="8">
    <source>
        <dbReference type="ARBA" id="ARBA00022989"/>
    </source>
</evidence>
<keyword evidence="8 11" id="KW-1133">Transmembrane helix</keyword>
<organism evidence="13 14">
    <name type="scientific">Dentiradicibacter hellwigii</name>
    <dbReference type="NCBI Taxonomy" id="3149053"/>
    <lineage>
        <taxon>Bacteria</taxon>
        <taxon>Pseudomonadati</taxon>
        <taxon>Pseudomonadota</taxon>
        <taxon>Betaproteobacteria</taxon>
        <taxon>Rhodocyclales</taxon>
        <taxon>Rhodocyclaceae</taxon>
        <taxon>Dentiradicibacter</taxon>
    </lineage>
</organism>
<evidence type="ECO:0000256" key="4">
    <source>
        <dbReference type="ARBA" id="ARBA00022449"/>
    </source>
</evidence>
<gene>
    <name evidence="13" type="ORF">ABCS64_02630</name>
</gene>
<evidence type="ECO:0000259" key="12">
    <source>
        <dbReference type="PROSITE" id="PS51201"/>
    </source>
</evidence>
<dbReference type="Pfam" id="PF00999">
    <property type="entry name" value="Na_H_Exchanger"/>
    <property type="match status" value="1"/>
</dbReference>
<keyword evidence="4" id="KW-0050">Antiport</keyword>
<dbReference type="InterPro" id="IPR036291">
    <property type="entry name" value="NAD(P)-bd_dom_sf"/>
</dbReference>
<dbReference type="Gene3D" id="1.20.1530.20">
    <property type="match status" value="1"/>
</dbReference>
<dbReference type="PANTHER" id="PTHR46157:SF4">
    <property type="entry name" value="K(+) EFFLUX ANTIPORTER 3, CHLOROPLASTIC"/>
    <property type="match status" value="1"/>
</dbReference>
<dbReference type="Gene3D" id="3.40.50.720">
    <property type="entry name" value="NAD(P)-binding Rossmann-like Domain"/>
    <property type="match status" value="1"/>
</dbReference>
<feature type="transmembrane region" description="Helical" evidence="11">
    <location>
        <begin position="306"/>
        <end position="325"/>
    </location>
</feature>
<evidence type="ECO:0000313" key="13">
    <source>
        <dbReference type="EMBL" id="MFA9949234.1"/>
    </source>
</evidence>
<comment type="caution">
    <text evidence="13">The sequence shown here is derived from an EMBL/GenBank/DDBJ whole genome shotgun (WGS) entry which is preliminary data.</text>
</comment>
<evidence type="ECO:0000256" key="5">
    <source>
        <dbReference type="ARBA" id="ARBA00022538"/>
    </source>
</evidence>
<keyword evidence="9" id="KW-0406">Ion transport</keyword>
<feature type="transmembrane region" description="Helical" evidence="11">
    <location>
        <begin position="30"/>
        <end position="48"/>
    </location>
</feature>
<dbReference type="EMBL" id="JBEUWX010000002">
    <property type="protein sequence ID" value="MFA9949234.1"/>
    <property type="molecule type" value="Genomic_DNA"/>
</dbReference>
<evidence type="ECO:0000256" key="10">
    <source>
        <dbReference type="ARBA" id="ARBA00023136"/>
    </source>
</evidence>
<evidence type="ECO:0000256" key="9">
    <source>
        <dbReference type="ARBA" id="ARBA00023065"/>
    </source>
</evidence>
<comment type="subcellular location">
    <subcellularLocation>
        <location evidence="1">Membrane</location>
        <topology evidence="1">Multi-pass membrane protein</topology>
    </subcellularLocation>
</comment>
<evidence type="ECO:0000256" key="2">
    <source>
        <dbReference type="ARBA" id="ARBA00005551"/>
    </source>
</evidence>
<dbReference type="SUPFAM" id="SSF51735">
    <property type="entry name" value="NAD(P)-binding Rossmann-fold domains"/>
    <property type="match status" value="1"/>
</dbReference>
<feature type="transmembrane region" description="Helical" evidence="11">
    <location>
        <begin position="233"/>
        <end position="261"/>
    </location>
</feature>
<feature type="transmembrane region" description="Helical" evidence="11">
    <location>
        <begin position="337"/>
        <end position="357"/>
    </location>
</feature>
<protein>
    <submittedName>
        <fullName evidence="13">Monovalent cation:proton antiporter-2 (CPA2) family protein</fullName>
    </submittedName>
</protein>
<dbReference type="PROSITE" id="PS51201">
    <property type="entry name" value="RCK_N"/>
    <property type="match status" value="1"/>
</dbReference>
<dbReference type="Pfam" id="PF02254">
    <property type="entry name" value="TrkA_N"/>
    <property type="match status" value="1"/>
</dbReference>
<keyword evidence="7" id="KW-0630">Potassium</keyword>
<keyword evidence="14" id="KW-1185">Reference proteome</keyword>
<keyword evidence="3" id="KW-0813">Transport</keyword>
<feature type="transmembrane region" description="Helical" evidence="11">
    <location>
        <begin position="146"/>
        <end position="171"/>
    </location>
</feature>
<evidence type="ECO:0000256" key="6">
    <source>
        <dbReference type="ARBA" id="ARBA00022692"/>
    </source>
</evidence>
<accession>A0ABV4UC40</accession>
<evidence type="ECO:0000256" key="7">
    <source>
        <dbReference type="ARBA" id="ARBA00022958"/>
    </source>
</evidence>
<dbReference type="NCBIfam" id="TIGR00932">
    <property type="entry name" value="2a37"/>
    <property type="match status" value="1"/>
</dbReference>
<proteinExistence type="inferred from homology"/>
<reference evidence="14" key="1">
    <citation type="submission" date="2024-06" db="EMBL/GenBank/DDBJ databases">
        <title>Radixoralia hellwigii gen. nov., sp nov., isolated from a root canal in the human oral cavity.</title>
        <authorList>
            <person name="Bartsch S."/>
            <person name="Wittmer A."/>
            <person name="Schulz A.-K."/>
            <person name="Neumann-Schaal M."/>
            <person name="Wolf J."/>
            <person name="Gronow S."/>
            <person name="Tennert C."/>
            <person name="Haecker G."/>
            <person name="Cieplik F."/>
            <person name="Al-Ahmad A."/>
        </authorList>
    </citation>
    <scope>NUCLEOTIDE SEQUENCE [LARGE SCALE GENOMIC DNA]</scope>
    <source>
        <strain evidence="14">Wk13</strain>
    </source>
</reference>
<dbReference type="Proteomes" id="UP001574673">
    <property type="component" value="Unassembled WGS sequence"/>
</dbReference>
<feature type="transmembrane region" description="Helical" evidence="11">
    <location>
        <begin position="85"/>
        <end position="107"/>
    </location>
</feature>
<dbReference type="InterPro" id="IPR003148">
    <property type="entry name" value="RCK_N"/>
</dbReference>
<feature type="transmembrane region" description="Helical" evidence="11">
    <location>
        <begin position="6"/>
        <end position="23"/>
    </location>
</feature>
<evidence type="ECO:0000313" key="14">
    <source>
        <dbReference type="Proteomes" id="UP001574673"/>
    </source>
</evidence>
<keyword evidence="10 11" id="KW-0472">Membrane</keyword>
<name>A0ABV4UC40_9RHOO</name>
<feature type="transmembrane region" description="Helical" evidence="11">
    <location>
        <begin position="54"/>
        <end position="73"/>
    </location>
</feature>
<feature type="transmembrane region" description="Helical" evidence="11">
    <location>
        <begin position="191"/>
        <end position="212"/>
    </location>
</feature>
<dbReference type="InterPro" id="IPR004771">
    <property type="entry name" value="K/H_exchanger"/>
</dbReference>
<feature type="transmembrane region" description="Helical" evidence="11">
    <location>
        <begin position="113"/>
        <end position="134"/>
    </location>
</feature>
<evidence type="ECO:0000256" key="3">
    <source>
        <dbReference type="ARBA" id="ARBA00022448"/>
    </source>
</evidence>
<feature type="domain" description="RCK N-terminal" evidence="12">
    <location>
        <begin position="410"/>
        <end position="527"/>
    </location>
</feature>
<dbReference type="InterPro" id="IPR006153">
    <property type="entry name" value="Cation/H_exchanger_TM"/>
</dbReference>
<evidence type="ECO:0000256" key="1">
    <source>
        <dbReference type="ARBA" id="ARBA00004141"/>
    </source>
</evidence>
<keyword evidence="5" id="KW-0633">Potassium transport</keyword>
<keyword evidence="6 11" id="KW-0812">Transmembrane</keyword>
<dbReference type="PANTHER" id="PTHR46157">
    <property type="entry name" value="K(+) EFFLUX ANTIPORTER 3, CHLOROPLASTIC"/>
    <property type="match status" value="1"/>
</dbReference>